<feature type="compositionally biased region" description="Basic and acidic residues" evidence="1">
    <location>
        <begin position="125"/>
        <end position="135"/>
    </location>
</feature>
<feature type="region of interest" description="Disordered" evidence="1">
    <location>
        <begin position="121"/>
        <end position="143"/>
    </location>
</feature>
<sequence>MDLLTQEGCRIQVEPPPLLGTTVAVTTTPAEVRTILSSLTASQDLTLYPLSKTELHIANRLSIVRPHPNLHILVVNLETAVHITTRERHTTARQSVVNTGIGDLLMVKDTHLASDIPLHLPQPRFSRENHPEFHEGGSFSRKS</sequence>
<keyword evidence="3" id="KW-1185">Reference proteome</keyword>
<evidence type="ECO:0000256" key="1">
    <source>
        <dbReference type="SAM" id="MobiDB-lite"/>
    </source>
</evidence>
<reference evidence="2 3" key="1">
    <citation type="submission" date="2020-03" db="EMBL/GenBank/DDBJ databases">
        <title>Draft Genome Sequence of Cudoniella acicularis.</title>
        <authorList>
            <person name="Buettner E."/>
            <person name="Kellner H."/>
        </authorList>
    </citation>
    <scope>NUCLEOTIDE SEQUENCE [LARGE SCALE GENOMIC DNA]</scope>
    <source>
        <strain evidence="2 3">DSM 108380</strain>
    </source>
</reference>
<dbReference type="EMBL" id="JAAMPI010000149">
    <property type="protein sequence ID" value="KAF4634959.1"/>
    <property type="molecule type" value="Genomic_DNA"/>
</dbReference>
<comment type="caution">
    <text evidence="2">The sequence shown here is derived from an EMBL/GenBank/DDBJ whole genome shotgun (WGS) entry which is preliminary data.</text>
</comment>
<organism evidence="2 3">
    <name type="scientific">Cudoniella acicularis</name>
    <dbReference type="NCBI Taxonomy" id="354080"/>
    <lineage>
        <taxon>Eukaryota</taxon>
        <taxon>Fungi</taxon>
        <taxon>Dikarya</taxon>
        <taxon>Ascomycota</taxon>
        <taxon>Pezizomycotina</taxon>
        <taxon>Leotiomycetes</taxon>
        <taxon>Helotiales</taxon>
        <taxon>Tricladiaceae</taxon>
        <taxon>Cudoniella</taxon>
    </lineage>
</organism>
<proteinExistence type="predicted"/>
<protein>
    <submittedName>
        <fullName evidence="2">Uncharacterized protein</fullName>
    </submittedName>
</protein>
<evidence type="ECO:0000313" key="2">
    <source>
        <dbReference type="EMBL" id="KAF4634959.1"/>
    </source>
</evidence>
<dbReference type="AlphaFoldDB" id="A0A8H4RU17"/>
<dbReference type="Proteomes" id="UP000566819">
    <property type="component" value="Unassembled WGS sequence"/>
</dbReference>
<name>A0A8H4RU17_9HELO</name>
<evidence type="ECO:0000313" key="3">
    <source>
        <dbReference type="Proteomes" id="UP000566819"/>
    </source>
</evidence>
<gene>
    <name evidence="2" type="ORF">G7Y89_g3137</name>
</gene>
<accession>A0A8H4RU17</accession>